<dbReference type="InterPro" id="IPR013751">
    <property type="entry name" value="ACP_syn_III_N"/>
</dbReference>
<dbReference type="SUPFAM" id="SSF53901">
    <property type="entry name" value="Thiolase-like"/>
    <property type="match status" value="1"/>
</dbReference>
<feature type="domain" description="Beta-ketoacyl-[acyl-carrier-protein] synthase III C-terminal" evidence="3">
    <location>
        <begin position="224"/>
        <end position="309"/>
    </location>
</feature>
<reference evidence="5 6" key="1">
    <citation type="submission" date="2021-12" db="EMBL/GenBank/DDBJ databases">
        <title>Discovery of the Pendulisporaceae a myxobacterial family with distinct sporulation behavior and unique specialized metabolism.</title>
        <authorList>
            <person name="Garcia R."/>
            <person name="Popoff A."/>
            <person name="Bader C.D."/>
            <person name="Loehr J."/>
            <person name="Walesch S."/>
            <person name="Walt C."/>
            <person name="Boldt J."/>
            <person name="Bunk B."/>
            <person name="Haeckl F.J.F.P.J."/>
            <person name="Gunesch A.P."/>
            <person name="Birkelbach J."/>
            <person name="Nuebel U."/>
            <person name="Pietschmann T."/>
            <person name="Bach T."/>
            <person name="Mueller R."/>
        </authorList>
    </citation>
    <scope>NUCLEOTIDE SEQUENCE [LARGE SCALE GENOMIC DNA]</scope>
    <source>
        <strain evidence="5 6">MSr12523</strain>
    </source>
</reference>
<evidence type="ECO:0000256" key="2">
    <source>
        <dbReference type="ARBA" id="ARBA00023315"/>
    </source>
</evidence>
<dbReference type="EMBL" id="CP089982">
    <property type="protein sequence ID" value="WXA98952.1"/>
    <property type="molecule type" value="Genomic_DNA"/>
</dbReference>
<dbReference type="RefSeq" id="WP_394849580.1">
    <property type="nucleotide sequence ID" value="NZ_CP089982.1"/>
</dbReference>
<evidence type="ECO:0000313" key="6">
    <source>
        <dbReference type="Proteomes" id="UP001379533"/>
    </source>
</evidence>
<gene>
    <name evidence="5" type="ORF">LZC95_19285</name>
</gene>
<evidence type="ECO:0000256" key="1">
    <source>
        <dbReference type="ARBA" id="ARBA00022679"/>
    </source>
</evidence>
<feature type="domain" description="Beta-ketoacyl-[acyl-carrier-protein] synthase III N-terminal" evidence="4">
    <location>
        <begin position="109"/>
        <end position="185"/>
    </location>
</feature>
<organism evidence="5 6">
    <name type="scientific">Pendulispora brunnea</name>
    <dbReference type="NCBI Taxonomy" id="2905690"/>
    <lineage>
        <taxon>Bacteria</taxon>
        <taxon>Pseudomonadati</taxon>
        <taxon>Myxococcota</taxon>
        <taxon>Myxococcia</taxon>
        <taxon>Myxococcales</taxon>
        <taxon>Sorangiineae</taxon>
        <taxon>Pendulisporaceae</taxon>
        <taxon>Pendulispora</taxon>
    </lineage>
</organism>
<dbReference type="CDD" id="cd00830">
    <property type="entry name" value="KAS_III"/>
    <property type="match status" value="1"/>
</dbReference>
<accession>A0ABZ2KJV7</accession>
<name>A0ABZ2KJV7_9BACT</name>
<keyword evidence="2" id="KW-0012">Acyltransferase</keyword>
<dbReference type="PANTHER" id="PTHR34069">
    <property type="entry name" value="3-OXOACYL-[ACYL-CARRIER-PROTEIN] SYNTHASE 3"/>
    <property type="match status" value="1"/>
</dbReference>
<protein>
    <submittedName>
        <fullName evidence="5">Ketoacyl-ACP synthase III</fullName>
    </submittedName>
</protein>
<dbReference type="PANTHER" id="PTHR34069:SF2">
    <property type="entry name" value="BETA-KETOACYL-[ACYL-CARRIER-PROTEIN] SYNTHASE III"/>
    <property type="match status" value="1"/>
</dbReference>
<keyword evidence="1" id="KW-0808">Transferase</keyword>
<dbReference type="Proteomes" id="UP001379533">
    <property type="component" value="Chromosome"/>
</dbReference>
<evidence type="ECO:0000313" key="5">
    <source>
        <dbReference type="EMBL" id="WXA98952.1"/>
    </source>
</evidence>
<proteinExistence type="predicted"/>
<evidence type="ECO:0000259" key="4">
    <source>
        <dbReference type="Pfam" id="PF08545"/>
    </source>
</evidence>
<sequence length="311" mass="34056">MKTGIRIATIGTYIPRTRVPNAELAPGLEIQPAFLENKIGVRQRAVKDATERTSDLCQKAFESLLQRRHVDLAAVRLVCVVTQNPDCRIPHTAAIVHRKLGAGKQCATFDISQGCAGYVHGVAIASAFLQSLGEGDGLLFTCDPYSVIVDPKDRGTALIFGDAATVTYLSRKEPGYTVVDSDFGTVPESTECLFDDGRRLHMDGRQVFSNAAREVPESIRRILGRNELTNDDVDQFLLHPGSKYIVDFLRGALGLDHTKVPFGIEDYGNTVSSSIPLMLEGCLTLHKYPRIVSSGFGVGFSWGTNLVEWRT</sequence>
<keyword evidence="6" id="KW-1185">Reference proteome</keyword>
<dbReference type="Pfam" id="PF08541">
    <property type="entry name" value="ACP_syn_III_C"/>
    <property type="match status" value="1"/>
</dbReference>
<dbReference type="InterPro" id="IPR013747">
    <property type="entry name" value="ACP_syn_III_C"/>
</dbReference>
<dbReference type="Gene3D" id="3.40.47.10">
    <property type="match status" value="1"/>
</dbReference>
<evidence type="ECO:0000259" key="3">
    <source>
        <dbReference type="Pfam" id="PF08541"/>
    </source>
</evidence>
<dbReference type="Pfam" id="PF08545">
    <property type="entry name" value="ACP_syn_III"/>
    <property type="match status" value="1"/>
</dbReference>
<dbReference type="InterPro" id="IPR016039">
    <property type="entry name" value="Thiolase-like"/>
</dbReference>